<name>A0A0A9HSP1_ARUDO</name>
<dbReference type="EMBL" id="GBRH01159042">
    <property type="protein sequence ID" value="JAE38854.1"/>
    <property type="molecule type" value="Transcribed_RNA"/>
</dbReference>
<sequence>MHHQVFVDRGFDVYVRSPKDFYMRRSTFGSY</sequence>
<dbReference type="AlphaFoldDB" id="A0A0A9HSP1"/>
<organism evidence="1">
    <name type="scientific">Arundo donax</name>
    <name type="common">Giant reed</name>
    <name type="synonym">Donax arundinaceus</name>
    <dbReference type="NCBI Taxonomy" id="35708"/>
    <lineage>
        <taxon>Eukaryota</taxon>
        <taxon>Viridiplantae</taxon>
        <taxon>Streptophyta</taxon>
        <taxon>Embryophyta</taxon>
        <taxon>Tracheophyta</taxon>
        <taxon>Spermatophyta</taxon>
        <taxon>Magnoliopsida</taxon>
        <taxon>Liliopsida</taxon>
        <taxon>Poales</taxon>
        <taxon>Poaceae</taxon>
        <taxon>PACMAD clade</taxon>
        <taxon>Arundinoideae</taxon>
        <taxon>Arundineae</taxon>
        <taxon>Arundo</taxon>
    </lineage>
</organism>
<reference evidence="1" key="2">
    <citation type="journal article" date="2015" name="Data Brief">
        <title>Shoot transcriptome of the giant reed, Arundo donax.</title>
        <authorList>
            <person name="Barrero R.A."/>
            <person name="Guerrero F.D."/>
            <person name="Moolhuijzen P."/>
            <person name="Goolsby J.A."/>
            <person name="Tidwell J."/>
            <person name="Bellgard S.E."/>
            <person name="Bellgard M.I."/>
        </authorList>
    </citation>
    <scope>NUCLEOTIDE SEQUENCE</scope>
    <source>
        <tissue evidence="1">Shoot tissue taken approximately 20 cm above the soil surface</tissue>
    </source>
</reference>
<proteinExistence type="predicted"/>
<accession>A0A0A9HSP1</accession>
<protein>
    <submittedName>
        <fullName evidence="1">Uncharacterized protein</fullName>
    </submittedName>
</protein>
<evidence type="ECO:0000313" key="1">
    <source>
        <dbReference type="EMBL" id="JAE38854.1"/>
    </source>
</evidence>
<reference evidence="1" key="1">
    <citation type="submission" date="2014-09" db="EMBL/GenBank/DDBJ databases">
        <authorList>
            <person name="Magalhaes I.L.F."/>
            <person name="Oliveira U."/>
            <person name="Santos F.R."/>
            <person name="Vidigal T.H.D.A."/>
            <person name="Brescovit A.D."/>
            <person name="Santos A.J."/>
        </authorList>
    </citation>
    <scope>NUCLEOTIDE SEQUENCE</scope>
    <source>
        <tissue evidence="1">Shoot tissue taken approximately 20 cm above the soil surface</tissue>
    </source>
</reference>